<dbReference type="GO" id="GO:0042392">
    <property type="term" value="F:sphingosine-1-phosphate phosphatase activity"/>
    <property type="evidence" value="ECO:0007669"/>
    <property type="project" value="TreeGrafter"/>
</dbReference>
<feature type="region of interest" description="Disordered" evidence="8">
    <location>
        <begin position="402"/>
        <end position="479"/>
    </location>
</feature>
<dbReference type="Proteomes" id="UP001146351">
    <property type="component" value="Unassembled WGS sequence"/>
</dbReference>
<dbReference type="InterPro" id="IPR000326">
    <property type="entry name" value="PAP2/HPO"/>
</dbReference>
<comment type="subcellular location">
    <subcellularLocation>
        <location evidence="1">Endoplasmic reticulum membrane</location>
        <topology evidence="1">Multi-pass membrane protein</topology>
    </subcellularLocation>
</comment>
<evidence type="ECO:0000256" key="3">
    <source>
        <dbReference type="ARBA" id="ARBA00022801"/>
    </source>
</evidence>
<evidence type="ECO:0000256" key="5">
    <source>
        <dbReference type="ARBA" id="ARBA00022989"/>
    </source>
</evidence>
<dbReference type="SMART" id="SM00014">
    <property type="entry name" value="acidPPc"/>
    <property type="match status" value="1"/>
</dbReference>
<dbReference type="AlphaFoldDB" id="A0A9W9I542"/>
<feature type="transmembrane region" description="Helical" evidence="9">
    <location>
        <begin position="293"/>
        <end position="313"/>
    </location>
</feature>
<feature type="transmembrane region" description="Helical" evidence="9">
    <location>
        <begin position="219"/>
        <end position="239"/>
    </location>
</feature>
<evidence type="ECO:0000259" key="10">
    <source>
        <dbReference type="SMART" id="SM00014"/>
    </source>
</evidence>
<comment type="caution">
    <text evidence="11">The sequence shown here is derived from an EMBL/GenBank/DDBJ whole genome shotgun (WGS) entry which is preliminary data.</text>
</comment>
<dbReference type="SUPFAM" id="SSF48317">
    <property type="entry name" value="Acid phosphatase/Vanadium-dependent haloperoxidase"/>
    <property type="match status" value="1"/>
</dbReference>
<dbReference type="EMBL" id="JAPQKO010000004">
    <property type="protein sequence ID" value="KAJ5165877.1"/>
    <property type="molecule type" value="Genomic_DNA"/>
</dbReference>
<comment type="similarity">
    <text evidence="7">Belongs to the type 2 lipid phosphate phosphatase family.</text>
</comment>
<feature type="transmembrane region" description="Helical" evidence="9">
    <location>
        <begin position="167"/>
        <end position="186"/>
    </location>
</feature>
<evidence type="ECO:0000256" key="4">
    <source>
        <dbReference type="ARBA" id="ARBA00022824"/>
    </source>
</evidence>
<accession>A0A9W9I542</accession>
<gene>
    <name evidence="11" type="ORF">N7492_006173</name>
</gene>
<reference evidence="11" key="2">
    <citation type="journal article" date="2023" name="IMA Fungus">
        <title>Comparative genomic study of the Penicillium genus elucidates a diverse pangenome and 15 lateral gene transfer events.</title>
        <authorList>
            <person name="Petersen C."/>
            <person name="Sorensen T."/>
            <person name="Nielsen M.R."/>
            <person name="Sondergaard T.E."/>
            <person name="Sorensen J.L."/>
            <person name="Fitzpatrick D.A."/>
            <person name="Frisvad J.C."/>
            <person name="Nielsen K.L."/>
        </authorList>
    </citation>
    <scope>NUCLEOTIDE SEQUENCE</scope>
    <source>
        <strain evidence="11">IBT 21917</strain>
    </source>
</reference>
<keyword evidence="6 9" id="KW-0472">Membrane</keyword>
<keyword evidence="5 9" id="KW-1133">Transmembrane helix</keyword>
<feature type="transmembrane region" description="Helical" evidence="9">
    <location>
        <begin position="496"/>
        <end position="518"/>
    </location>
</feature>
<evidence type="ECO:0000313" key="11">
    <source>
        <dbReference type="EMBL" id="KAJ5165877.1"/>
    </source>
</evidence>
<feature type="transmembrane region" description="Helical" evidence="9">
    <location>
        <begin position="193"/>
        <end position="213"/>
    </location>
</feature>
<dbReference type="CDD" id="cd03388">
    <property type="entry name" value="PAP2_SPPase1"/>
    <property type="match status" value="1"/>
</dbReference>
<evidence type="ECO:0000256" key="8">
    <source>
        <dbReference type="SAM" id="MobiDB-lite"/>
    </source>
</evidence>
<keyword evidence="2 9" id="KW-0812">Transmembrane</keyword>
<protein>
    <submittedName>
        <fullName evidence="11">Dihydrosphingosine 1-phosphate phosphatase</fullName>
    </submittedName>
</protein>
<name>A0A9W9I542_9EURO</name>
<evidence type="ECO:0000256" key="7">
    <source>
        <dbReference type="ARBA" id="ARBA00038324"/>
    </source>
</evidence>
<evidence type="ECO:0000256" key="1">
    <source>
        <dbReference type="ARBA" id="ARBA00004477"/>
    </source>
</evidence>
<feature type="domain" description="Phosphatidic acid phosphatase type 2/haloperoxidase" evidence="10">
    <location>
        <begin position="90"/>
        <end position="210"/>
    </location>
</feature>
<proteinExistence type="inferred from homology"/>
<sequence length="527" mass="58338">MGKGAKDQPDAGLKSLNHYSSRLPAWRYWPRQKLLPLIRYETPYLAWVQEKVRTPALDSYFAFTANLGTHTFFMVFLPFLFWCGHTSLGRGLVHILAAGVFFSGFIKDLLCLPRPLSPPLQRITMSGSAALEYGFPSTHSTNAVSVAVYAIALLNSPDSTVSAQTNLILQTVTYLYVTSIVLGRLYCGMHGMLDVVIGCILGAVIGMAQFSYGPVFDDYMLYASWKGILVIPLVILVLVRIHPEPADDCPCFDDSVAFAGVTLGVDVGSWYFTQSSLAWSDPLPGTIPYDYESIGVARTIARLVVGVLCVFAWREFTKPTLLRILPPVFRSLEKLGLLLPRRFFTTASQYTTVPSNLKDHEVLPNFSEIPSIVNTFRHPRRRAVSIGPQSEADAYETLAYREKRRRESLSGSNRDSPVDGDTKPNGAPVVSRTASKLDEYEHMMGRGSPSRAAVEADSDIPRSSPLPAPLTETSRGDEKEVFSQIKKPRVRYDVEVVTKLVVYAGIPWVVINVAPPVFEVLRLGVPL</sequence>
<feature type="compositionally biased region" description="Basic and acidic residues" evidence="8">
    <location>
        <begin position="435"/>
        <end position="444"/>
    </location>
</feature>
<evidence type="ECO:0000256" key="9">
    <source>
        <dbReference type="SAM" id="Phobius"/>
    </source>
</evidence>
<dbReference type="Pfam" id="PF01569">
    <property type="entry name" value="PAP2"/>
    <property type="match status" value="1"/>
</dbReference>
<evidence type="ECO:0000256" key="2">
    <source>
        <dbReference type="ARBA" id="ARBA00022692"/>
    </source>
</evidence>
<dbReference type="InterPro" id="IPR036938">
    <property type="entry name" value="PAP2/HPO_sf"/>
</dbReference>
<evidence type="ECO:0000313" key="12">
    <source>
        <dbReference type="Proteomes" id="UP001146351"/>
    </source>
</evidence>
<feature type="transmembrane region" description="Helical" evidence="9">
    <location>
        <begin position="60"/>
        <end position="81"/>
    </location>
</feature>
<feature type="transmembrane region" description="Helical" evidence="9">
    <location>
        <begin position="93"/>
        <end position="112"/>
    </location>
</feature>
<dbReference type="PANTHER" id="PTHR14969">
    <property type="entry name" value="SPHINGOSINE-1-PHOSPHATE PHOSPHOHYDROLASE"/>
    <property type="match status" value="1"/>
</dbReference>
<keyword evidence="4" id="KW-0256">Endoplasmic reticulum</keyword>
<dbReference type="OrthoDB" id="301434at2759"/>
<dbReference type="GO" id="GO:0005789">
    <property type="term" value="C:endoplasmic reticulum membrane"/>
    <property type="evidence" value="ECO:0007669"/>
    <property type="project" value="UniProtKB-SubCell"/>
</dbReference>
<dbReference type="Gene3D" id="1.20.144.10">
    <property type="entry name" value="Phosphatidic acid phosphatase type 2/haloperoxidase"/>
    <property type="match status" value="1"/>
</dbReference>
<dbReference type="PANTHER" id="PTHR14969:SF28">
    <property type="entry name" value="DIHYDROSPHINGOSINE 1-PHOSPHATE PHOSPHATASE LCB3-RELATED"/>
    <property type="match status" value="1"/>
</dbReference>
<feature type="transmembrane region" description="Helical" evidence="9">
    <location>
        <begin position="251"/>
        <end position="273"/>
    </location>
</feature>
<keyword evidence="12" id="KW-1185">Reference proteome</keyword>
<organism evidence="11 12">
    <name type="scientific">Penicillium capsulatum</name>
    <dbReference type="NCBI Taxonomy" id="69766"/>
    <lineage>
        <taxon>Eukaryota</taxon>
        <taxon>Fungi</taxon>
        <taxon>Dikarya</taxon>
        <taxon>Ascomycota</taxon>
        <taxon>Pezizomycotina</taxon>
        <taxon>Eurotiomycetes</taxon>
        <taxon>Eurotiomycetidae</taxon>
        <taxon>Eurotiales</taxon>
        <taxon>Aspergillaceae</taxon>
        <taxon>Penicillium</taxon>
    </lineage>
</organism>
<evidence type="ECO:0000256" key="6">
    <source>
        <dbReference type="ARBA" id="ARBA00023136"/>
    </source>
</evidence>
<reference evidence="11" key="1">
    <citation type="submission" date="2022-11" db="EMBL/GenBank/DDBJ databases">
        <authorList>
            <person name="Petersen C."/>
        </authorList>
    </citation>
    <scope>NUCLEOTIDE SEQUENCE</scope>
    <source>
        <strain evidence="11">IBT 21917</strain>
    </source>
</reference>
<keyword evidence="3" id="KW-0378">Hydrolase</keyword>